<keyword evidence="12" id="KW-1185">Reference proteome</keyword>
<dbReference type="Gramene" id="Manes.09G156300.1.v8.1">
    <property type="protein sequence ID" value="Manes.09G156300.1.v8.1.CDS"/>
    <property type="gene ID" value="Manes.09G156300.v8.1"/>
</dbReference>
<evidence type="ECO:0000256" key="8">
    <source>
        <dbReference type="ARBA" id="ARBA00048679"/>
    </source>
</evidence>
<reference evidence="12" key="1">
    <citation type="journal article" date="2016" name="Nat. Biotechnol.">
        <title>Sequencing wild and cultivated cassava and related species reveals extensive interspecific hybridization and genetic diversity.</title>
        <authorList>
            <person name="Bredeson J.V."/>
            <person name="Lyons J.B."/>
            <person name="Prochnik S.E."/>
            <person name="Wu G.A."/>
            <person name="Ha C.M."/>
            <person name="Edsinger-Gonzales E."/>
            <person name="Grimwood J."/>
            <person name="Schmutz J."/>
            <person name="Rabbi I.Y."/>
            <person name="Egesi C."/>
            <person name="Nauluvula P."/>
            <person name="Lebot V."/>
            <person name="Ndunguru J."/>
            <person name="Mkamilo G."/>
            <person name="Bart R.S."/>
            <person name="Setter T.L."/>
            <person name="Gleadow R.M."/>
            <person name="Kulakow P."/>
            <person name="Ferguson M.E."/>
            <person name="Rounsley S."/>
            <person name="Rokhsar D.S."/>
        </authorList>
    </citation>
    <scope>NUCLEOTIDE SEQUENCE [LARGE SCALE GENOMIC DNA]</scope>
    <source>
        <strain evidence="12">cv. AM560-2</strain>
    </source>
</reference>
<dbReference type="Proteomes" id="UP000091857">
    <property type="component" value="Chromosome 9"/>
</dbReference>
<dbReference type="PROSITE" id="PS50011">
    <property type="entry name" value="PROTEIN_KINASE_DOM"/>
    <property type="match status" value="1"/>
</dbReference>
<dbReference type="FunFam" id="3.30.200.20:FF:000075">
    <property type="entry name" value="Probable serine/threonine-protein kinase WNK1"/>
    <property type="match status" value="1"/>
</dbReference>
<dbReference type="InterPro" id="IPR050588">
    <property type="entry name" value="WNK_Ser-Thr_kinase"/>
</dbReference>
<evidence type="ECO:0000313" key="11">
    <source>
        <dbReference type="EMBL" id="OAY42140.1"/>
    </source>
</evidence>
<proteinExistence type="predicted"/>
<dbReference type="CDD" id="cd13983">
    <property type="entry name" value="STKc_WNK"/>
    <property type="match status" value="1"/>
</dbReference>
<dbReference type="Gene3D" id="1.10.510.10">
    <property type="entry name" value="Transferase(Phosphotransferase) domain 1"/>
    <property type="match status" value="1"/>
</dbReference>
<comment type="catalytic activity">
    <reaction evidence="7">
        <text>L-threonyl-[protein] + ATP = O-phospho-L-threonyl-[protein] + ADP + H(+)</text>
        <dbReference type="Rhea" id="RHEA:46608"/>
        <dbReference type="Rhea" id="RHEA-COMP:11060"/>
        <dbReference type="Rhea" id="RHEA-COMP:11605"/>
        <dbReference type="ChEBI" id="CHEBI:15378"/>
        <dbReference type="ChEBI" id="CHEBI:30013"/>
        <dbReference type="ChEBI" id="CHEBI:30616"/>
        <dbReference type="ChEBI" id="CHEBI:61977"/>
        <dbReference type="ChEBI" id="CHEBI:456216"/>
        <dbReference type="EC" id="2.7.11.1"/>
    </reaction>
</comment>
<gene>
    <name evidence="11" type="ORF">MANES_09G156300v8</name>
</gene>
<dbReference type="InterPro" id="IPR008271">
    <property type="entry name" value="Ser/Thr_kinase_AS"/>
</dbReference>
<dbReference type="EMBL" id="CM004395">
    <property type="protein sequence ID" value="OAY42140.1"/>
    <property type="molecule type" value="Genomic_DNA"/>
</dbReference>
<dbReference type="PROSITE" id="PS00108">
    <property type="entry name" value="PROTEIN_KINASE_ST"/>
    <property type="match status" value="1"/>
</dbReference>
<feature type="region of interest" description="Disordered" evidence="9">
    <location>
        <begin position="530"/>
        <end position="559"/>
    </location>
</feature>
<evidence type="ECO:0000256" key="2">
    <source>
        <dbReference type="ARBA" id="ARBA00022527"/>
    </source>
</evidence>
<dbReference type="STRING" id="3983.A0A2C9VBC8"/>
<dbReference type="GO" id="GO:0035556">
    <property type="term" value="P:intracellular signal transduction"/>
    <property type="evidence" value="ECO:0000318"/>
    <property type="project" value="GO_Central"/>
</dbReference>
<keyword evidence="2" id="KW-0723">Serine/threonine-protein kinase</keyword>
<dbReference type="OrthoDB" id="4062651at2759"/>
<evidence type="ECO:0000259" key="10">
    <source>
        <dbReference type="PROSITE" id="PS50011"/>
    </source>
</evidence>
<dbReference type="AlphaFoldDB" id="A0A2C9VBC8"/>
<dbReference type="EC" id="2.7.11.1" evidence="1"/>
<dbReference type="SMART" id="SM00220">
    <property type="entry name" value="S_TKc"/>
    <property type="match status" value="1"/>
</dbReference>
<dbReference type="Pfam" id="PF00069">
    <property type="entry name" value="Pkinase"/>
    <property type="match status" value="1"/>
</dbReference>
<evidence type="ECO:0000256" key="9">
    <source>
        <dbReference type="SAM" id="MobiDB-lite"/>
    </source>
</evidence>
<dbReference type="GO" id="GO:0005524">
    <property type="term" value="F:ATP binding"/>
    <property type="evidence" value="ECO:0007669"/>
    <property type="project" value="UniProtKB-KW"/>
</dbReference>
<comment type="catalytic activity">
    <reaction evidence="8">
        <text>L-seryl-[protein] + ATP = O-phospho-L-seryl-[protein] + ADP + H(+)</text>
        <dbReference type="Rhea" id="RHEA:17989"/>
        <dbReference type="Rhea" id="RHEA-COMP:9863"/>
        <dbReference type="Rhea" id="RHEA-COMP:11604"/>
        <dbReference type="ChEBI" id="CHEBI:15378"/>
        <dbReference type="ChEBI" id="CHEBI:29999"/>
        <dbReference type="ChEBI" id="CHEBI:30616"/>
        <dbReference type="ChEBI" id="CHEBI:83421"/>
        <dbReference type="ChEBI" id="CHEBI:456216"/>
        <dbReference type="EC" id="2.7.11.1"/>
    </reaction>
</comment>
<evidence type="ECO:0000256" key="5">
    <source>
        <dbReference type="ARBA" id="ARBA00022777"/>
    </source>
</evidence>
<evidence type="ECO:0000313" key="12">
    <source>
        <dbReference type="Proteomes" id="UP000091857"/>
    </source>
</evidence>
<evidence type="ECO:0000256" key="1">
    <source>
        <dbReference type="ARBA" id="ARBA00012513"/>
    </source>
</evidence>
<accession>A0A2C9VBC8</accession>
<keyword evidence="4" id="KW-0547">Nucleotide-binding</keyword>
<dbReference type="GO" id="GO:0004674">
    <property type="term" value="F:protein serine/threonine kinase activity"/>
    <property type="evidence" value="ECO:0000318"/>
    <property type="project" value="GO_Central"/>
</dbReference>
<dbReference type="OMA" id="NGCEEKH"/>
<dbReference type="InterPro" id="IPR000719">
    <property type="entry name" value="Prot_kinase_dom"/>
</dbReference>
<dbReference type="Pfam" id="PF12202">
    <property type="entry name" value="OSR1_C"/>
    <property type="match status" value="1"/>
</dbReference>
<evidence type="ECO:0000256" key="4">
    <source>
        <dbReference type="ARBA" id="ARBA00022741"/>
    </source>
</evidence>
<keyword evidence="3" id="KW-0808">Transferase</keyword>
<keyword evidence="6" id="KW-0067">ATP-binding</keyword>
<comment type="caution">
    <text evidence="11">The sequence shown here is derived from an EMBL/GenBank/DDBJ whole genome shotgun (WGS) entry which is preliminary data.</text>
</comment>
<evidence type="ECO:0000256" key="7">
    <source>
        <dbReference type="ARBA" id="ARBA00047899"/>
    </source>
</evidence>
<evidence type="ECO:0000256" key="3">
    <source>
        <dbReference type="ARBA" id="ARBA00022679"/>
    </source>
</evidence>
<dbReference type="InterPro" id="IPR024678">
    <property type="entry name" value="Kinase_OSR1/WNK_CCT"/>
</dbReference>
<sequence>MNGLSHLQPDYSEFVEVDPTGRYGRYNEILGRGASKTVYRAFDEYEGIEVAWNQVKLYDFLQSPEDLERLYCEIHLLKTLKHKNIMKFYTSWVDTANRNINFVTEMFTSGTLRQYRLKHRRVNIRAVKHWCRQILRGLLYLHSHDPPVIHRDLKCDNIFVNGNQGEVKIGDLGLAAILRKSHAAHCVGTPEFMAPEVYEEAYNELVDIYSFGMCILEMVTFEYPYSECTHPAQIYKKVISGRKPDALYKVKDPEVRQFVEKCLATVSLRLSARELLNDPFLQIDDCESNFKPVDYGSEFDGMSTLIRQPYLEFHENTYPYSGGYSNGYSYEAQDELEYHPVEFEHSGIELFKYHDEEHSANVDISIKGKRQDDGGIFLRLRITDRDGRIRNIYFPFDIETDTALSVATEMVAELDITDQDVTKIADMIDGEIASLVPEWRPGPGIEETPRFANQTFCHNCASNRTSNGSLVDFLSNNPCCRNGCASMHGRFEEITFQADEPEHHLSENAPNLLSHSDSLQYQEIWGQHESRELTPVGSGRSHSDEEYERTDQSISTKDENNVKMENDFQSGAGPLHLSFGSLSLCSDLSDSNENKVQQELRWLKAKYQIELGKLRDQQLTIVSKSSSSNIECKQGNGIFSPAVTNSFQETSNGNLFKSLGHEKLYGPTLHTDLNKRARNCRAIKESSRTGDMVPAKSFYNSSLLPHSLHRTTSLPVDAVDV</sequence>
<organism evidence="11 12">
    <name type="scientific">Manihot esculenta</name>
    <name type="common">Cassava</name>
    <name type="synonym">Jatropha manihot</name>
    <dbReference type="NCBI Taxonomy" id="3983"/>
    <lineage>
        <taxon>Eukaryota</taxon>
        <taxon>Viridiplantae</taxon>
        <taxon>Streptophyta</taxon>
        <taxon>Embryophyta</taxon>
        <taxon>Tracheophyta</taxon>
        <taxon>Spermatophyta</taxon>
        <taxon>Magnoliopsida</taxon>
        <taxon>eudicotyledons</taxon>
        <taxon>Gunneridae</taxon>
        <taxon>Pentapetalae</taxon>
        <taxon>rosids</taxon>
        <taxon>fabids</taxon>
        <taxon>Malpighiales</taxon>
        <taxon>Euphorbiaceae</taxon>
        <taxon>Crotonoideae</taxon>
        <taxon>Manihoteae</taxon>
        <taxon>Manihot</taxon>
    </lineage>
</organism>
<dbReference type="FunFam" id="1.10.510.10:FF:000046">
    <property type="entry name" value="probable serine/threonine-protein kinase WNK9"/>
    <property type="match status" value="1"/>
</dbReference>
<dbReference type="Gene3D" id="3.30.200.20">
    <property type="entry name" value="Phosphorylase Kinase, domain 1"/>
    <property type="match status" value="1"/>
</dbReference>
<name>A0A2C9VBC8_MANES</name>
<protein>
    <recommendedName>
        <fullName evidence="1">non-specific serine/threonine protein kinase</fullName>
        <ecNumber evidence="1">2.7.11.1</ecNumber>
    </recommendedName>
</protein>
<dbReference type="InterPro" id="IPR011009">
    <property type="entry name" value="Kinase-like_dom_sf"/>
</dbReference>
<dbReference type="GO" id="GO:0005737">
    <property type="term" value="C:cytoplasm"/>
    <property type="evidence" value="ECO:0000318"/>
    <property type="project" value="GO_Central"/>
</dbReference>
<dbReference type="SUPFAM" id="SSF56112">
    <property type="entry name" value="Protein kinase-like (PK-like)"/>
    <property type="match status" value="1"/>
</dbReference>
<dbReference type="Gene3D" id="3.10.20.90">
    <property type="entry name" value="Phosphatidylinositol 3-kinase Catalytic Subunit, Chain A, domain 1"/>
    <property type="match status" value="1"/>
</dbReference>
<evidence type="ECO:0000256" key="6">
    <source>
        <dbReference type="ARBA" id="ARBA00022840"/>
    </source>
</evidence>
<keyword evidence="5" id="KW-0418">Kinase</keyword>
<feature type="domain" description="Protein kinase" evidence="10">
    <location>
        <begin position="24"/>
        <end position="281"/>
    </location>
</feature>
<dbReference type="PANTHER" id="PTHR13902">
    <property type="entry name" value="SERINE/THREONINE-PROTEIN KINASE WNK WITH NO LYSINE -RELATED"/>
    <property type="match status" value="1"/>
</dbReference>